<feature type="region of interest" description="Disordered" evidence="5">
    <location>
        <begin position="199"/>
        <end position="227"/>
    </location>
</feature>
<accession>A0A830HQP0</accession>
<evidence type="ECO:0000313" key="6">
    <source>
        <dbReference type="EMBL" id="GHP09015.1"/>
    </source>
</evidence>
<comment type="similarity">
    <text evidence="2">Belongs to the UTP11 family.</text>
</comment>
<dbReference type="Proteomes" id="UP000660262">
    <property type="component" value="Unassembled WGS sequence"/>
</dbReference>
<dbReference type="Pfam" id="PF03998">
    <property type="entry name" value="Utp11"/>
    <property type="match status" value="1"/>
</dbReference>
<keyword evidence="3" id="KW-0698">rRNA processing</keyword>
<evidence type="ECO:0000256" key="3">
    <source>
        <dbReference type="ARBA" id="ARBA00022552"/>
    </source>
</evidence>
<dbReference type="InterPro" id="IPR007144">
    <property type="entry name" value="SSU_processome_Utp11"/>
</dbReference>
<reference evidence="6" key="1">
    <citation type="submission" date="2020-10" db="EMBL/GenBank/DDBJ databases">
        <title>Unveiling of a novel bifunctional photoreceptor, Dualchrome1, isolated from a cosmopolitan green alga.</title>
        <authorList>
            <person name="Suzuki S."/>
            <person name="Kawachi M."/>
        </authorList>
    </citation>
    <scope>NUCLEOTIDE SEQUENCE</scope>
    <source>
        <strain evidence="6">NIES 2893</strain>
    </source>
</reference>
<keyword evidence="4" id="KW-0539">Nucleus</keyword>
<feature type="compositionally biased region" description="Polar residues" evidence="5">
    <location>
        <begin position="280"/>
        <end position="290"/>
    </location>
</feature>
<feature type="compositionally biased region" description="Basic residues" evidence="5">
    <location>
        <begin position="260"/>
        <end position="270"/>
    </location>
</feature>
<evidence type="ECO:0000256" key="1">
    <source>
        <dbReference type="ARBA" id="ARBA00004604"/>
    </source>
</evidence>
<comment type="caution">
    <text evidence="6">The sequence shown here is derived from an EMBL/GenBank/DDBJ whole genome shotgun (WGS) entry which is preliminary data.</text>
</comment>
<dbReference type="GO" id="GO:0032040">
    <property type="term" value="C:small-subunit processome"/>
    <property type="evidence" value="ECO:0007669"/>
    <property type="project" value="InterPro"/>
</dbReference>
<proteinExistence type="inferred from homology"/>
<keyword evidence="7" id="KW-1185">Reference proteome</keyword>
<comment type="subcellular location">
    <subcellularLocation>
        <location evidence="1">Nucleus</location>
        <location evidence="1">Nucleolus</location>
    </subcellularLocation>
</comment>
<feature type="region of interest" description="Disordered" evidence="5">
    <location>
        <begin position="260"/>
        <end position="301"/>
    </location>
</feature>
<protein>
    <submittedName>
        <fullName evidence="6">U3 small nucleolar RNA-associated protein 11</fullName>
    </submittedName>
</protein>
<evidence type="ECO:0000256" key="5">
    <source>
        <dbReference type="SAM" id="MobiDB-lite"/>
    </source>
</evidence>
<evidence type="ECO:0000313" key="7">
    <source>
        <dbReference type="Proteomes" id="UP000660262"/>
    </source>
</evidence>
<name>A0A830HQP0_9CHLO</name>
<dbReference type="EMBL" id="BNJQ01000023">
    <property type="protein sequence ID" value="GHP09015.1"/>
    <property type="molecule type" value="Genomic_DNA"/>
</dbReference>
<dbReference type="OrthoDB" id="29058at2759"/>
<evidence type="ECO:0000256" key="2">
    <source>
        <dbReference type="ARBA" id="ARBA00008105"/>
    </source>
</evidence>
<gene>
    <name evidence="6" type="ORF">PPROV_000775200</name>
</gene>
<dbReference type="AlphaFoldDB" id="A0A830HQP0"/>
<dbReference type="GO" id="GO:0006364">
    <property type="term" value="P:rRNA processing"/>
    <property type="evidence" value="ECO:0007669"/>
    <property type="project" value="UniProtKB-KW"/>
</dbReference>
<sequence length="301" mass="33746">MRPPSHQRPRPDSGAAAASFPFGLHSHTSAMAKGDGSSAYKNAVPRRTHKERAQSLSRQRSLGLLEKHSDYKLRADSYNKKKSALLLLTEKARNRNPDEFYMAMQSSRTSNGVHVSGVGGAPKRSESELLLLRTQDERYLRSRALNDNKRARQIREGLSGVNAPGASSTNAANKHTIFVDSEKQLKQFDAAAHFQTTKAALTRTHNRRRVGEGDEEKDEYEKQASRDRKRVAYKYNEASRLEARAKQVSSLADELAFHKMVHSKGRKRKLRAGDVGSTGDGATTSSQQRLGTYKWKKVRRK</sequence>
<feature type="region of interest" description="Disordered" evidence="5">
    <location>
        <begin position="1"/>
        <end position="61"/>
    </location>
</feature>
<dbReference type="PANTHER" id="PTHR12838:SF0">
    <property type="entry name" value="U3 SMALL NUCLEOLAR RNA-ASSOCIATED PROTEIN 11-RELATED"/>
    <property type="match status" value="1"/>
</dbReference>
<dbReference type="PANTHER" id="PTHR12838">
    <property type="entry name" value="U3 SMALL NUCLEOLAR RNA-ASSOCIATED PROTEIN 11"/>
    <property type="match status" value="1"/>
</dbReference>
<organism evidence="6 7">
    <name type="scientific">Pycnococcus provasolii</name>
    <dbReference type="NCBI Taxonomy" id="41880"/>
    <lineage>
        <taxon>Eukaryota</taxon>
        <taxon>Viridiplantae</taxon>
        <taxon>Chlorophyta</taxon>
        <taxon>Pseudoscourfieldiophyceae</taxon>
        <taxon>Pseudoscourfieldiales</taxon>
        <taxon>Pycnococcaceae</taxon>
        <taxon>Pycnococcus</taxon>
    </lineage>
</organism>
<evidence type="ECO:0000256" key="4">
    <source>
        <dbReference type="ARBA" id="ARBA00023242"/>
    </source>
</evidence>